<protein>
    <submittedName>
        <fullName evidence="1">Uncharacterized protein</fullName>
    </submittedName>
</protein>
<evidence type="ECO:0000313" key="2">
    <source>
        <dbReference type="Proteomes" id="UP000030487"/>
    </source>
</evidence>
<dbReference type="RefSeq" id="WP_036078684.1">
    <property type="nucleotide sequence ID" value="NZ_AVCW01000005.1"/>
</dbReference>
<comment type="caution">
    <text evidence="1">The sequence shown here is derived from an EMBL/GenBank/DDBJ whole genome shotgun (WGS) entry which is preliminary data.</text>
</comment>
<gene>
    <name evidence="1" type="ORF">CD31_15490</name>
</gene>
<proteinExistence type="predicted"/>
<sequence>MEIEKLMACYCKAREVQSFYTNCLAGDSLSPKERDLLINLIQNASISSNLLWEYCQIHANEI</sequence>
<name>A0ABR4XX28_9BACI</name>
<organism evidence="1 2">
    <name type="scientific">Lysinibacillus boronitolerans JCM 21713 = 10a = NBRC 103108</name>
    <dbReference type="NCBI Taxonomy" id="1294264"/>
    <lineage>
        <taxon>Bacteria</taxon>
        <taxon>Bacillati</taxon>
        <taxon>Bacillota</taxon>
        <taxon>Bacilli</taxon>
        <taxon>Bacillales</taxon>
        <taxon>Bacillaceae</taxon>
        <taxon>Lysinibacillus</taxon>
    </lineage>
</organism>
<dbReference type="EMBL" id="JPVR01000077">
    <property type="protein sequence ID" value="KGR83618.1"/>
    <property type="molecule type" value="Genomic_DNA"/>
</dbReference>
<accession>A0ABR4XX28</accession>
<dbReference type="Proteomes" id="UP000030487">
    <property type="component" value="Unassembled WGS sequence"/>
</dbReference>
<keyword evidence="2" id="KW-1185">Reference proteome</keyword>
<reference evidence="1 2" key="1">
    <citation type="submission" date="2014-02" db="EMBL/GenBank/DDBJ databases">
        <title>Draft genome sequence of Lysinibacillus boronitolerans NBRC 103108.</title>
        <authorList>
            <person name="Zhang F."/>
            <person name="Wang G."/>
            <person name="Zhang L."/>
        </authorList>
    </citation>
    <scope>NUCLEOTIDE SEQUENCE [LARGE SCALE GENOMIC DNA]</scope>
    <source>
        <strain evidence="1 2">NBRC 103108</strain>
    </source>
</reference>
<evidence type="ECO:0000313" key="1">
    <source>
        <dbReference type="EMBL" id="KGR83618.1"/>
    </source>
</evidence>